<comment type="similarity">
    <text evidence="2">Belongs to the NOC2 family.</text>
</comment>
<dbReference type="PANTHER" id="PTHR12687">
    <property type="entry name" value="NUCLEOLAR COMPLEX 2 AND RAD4-RELATED"/>
    <property type="match status" value="1"/>
</dbReference>
<feature type="compositionally biased region" description="Basic residues" evidence="4">
    <location>
        <begin position="19"/>
        <end position="41"/>
    </location>
</feature>
<keyword evidence="6" id="KW-1185">Reference proteome</keyword>
<feature type="region of interest" description="Disordered" evidence="4">
    <location>
        <begin position="188"/>
        <end position="222"/>
    </location>
</feature>
<evidence type="ECO:0000313" key="6">
    <source>
        <dbReference type="Proteomes" id="UP001365128"/>
    </source>
</evidence>
<sequence length="785" mass="88927">MAQSKATKKFEKNHLKDVLKRRKEGAKVKQQKHMKEKRKARNAKDNERASDVEEEYQQERAKRKGDLKSNPFAEMSVDDFFQGAFDIPEQPEAKKSKRKDVPTKTGKRKRTEAAEEDVEDSGSSSDESIEAQPVADESGSEDESLDDLDAHKQQLEELKQKDPEFYKYMKENDPDLLDFAEEADLSGMDELSGSDDEAPKKKKKKSKAAESDEEEEAQASSEVTKPLLKKWGTALKEKHSLRATKDVVLAFRAAAHLNEDDGKEYKYSISNPEAYHELLILALKHVPEVLQHHIPVKESNTGKVRLTTEGKKFRNMTPMLKSHVTSVNHLLTNLSDAATLRLTLNSLVLLLPYVLSFKKLVRELAKNVVAVWSDGSNNEATRISAFLVLRKLVVISDAGIKEAVLKAVYQGLVQASRNTSVHTLAGINLMKNTAAELWGLDPNLGYTTGFNFIRRLAITLRGSIINKSKESYKTVYNWQYVHSLDFWSRVIAMHCETLREAESGKESPLRPLIYPIVVVTMAAMRLIPTAQYFPLRFQLVRSIFRISLATSTYVSVAPALLEVLNSAEMKKPPKPSTLKALDFATSTRAAKSYLRTRVYQDGVGEQVAELLSEFFVLWAKNIAFPELALPVIVMLKRWLKDVSNKASGNKNGKVNTAIGLVVQKLEANSRWIEERRSKVDFAPNDRAGVEGFLKETEWEKTPLGAFVASQRKIREEKAKLLEDGRREEEKKKKEEREEKDKERREEQLDGFDDEDASESEDEDEEDDDVDEMEVDGADDEEIDEE</sequence>
<comment type="subcellular location">
    <subcellularLocation>
        <location evidence="1">Nucleus</location>
    </subcellularLocation>
</comment>
<feature type="compositionally biased region" description="Basic and acidic residues" evidence="4">
    <location>
        <begin position="148"/>
        <end position="173"/>
    </location>
</feature>
<dbReference type="Pfam" id="PF03715">
    <property type="entry name" value="Noc2"/>
    <property type="match status" value="1"/>
</dbReference>
<evidence type="ECO:0000256" key="2">
    <source>
        <dbReference type="ARBA" id="ARBA00005907"/>
    </source>
</evidence>
<comment type="caution">
    <text evidence="5">The sequence shown here is derived from an EMBL/GenBank/DDBJ whole genome shotgun (WGS) entry which is preliminary data.</text>
</comment>
<dbReference type="SUPFAM" id="SSF48371">
    <property type="entry name" value="ARM repeat"/>
    <property type="match status" value="1"/>
</dbReference>
<name>A0ABR1LYB1_9PEZI</name>
<dbReference type="Proteomes" id="UP001365128">
    <property type="component" value="Unassembled WGS sequence"/>
</dbReference>
<evidence type="ECO:0000256" key="1">
    <source>
        <dbReference type="ARBA" id="ARBA00004123"/>
    </source>
</evidence>
<reference evidence="5 6" key="1">
    <citation type="submission" date="2024-04" db="EMBL/GenBank/DDBJ databases">
        <title>Phyllosticta paracitricarpa is synonymous to the EU quarantine fungus P. citricarpa based on phylogenomic analyses.</title>
        <authorList>
            <consortium name="Lawrence Berkeley National Laboratory"/>
            <person name="Van Ingen-Buijs V.A."/>
            <person name="Van Westerhoven A.C."/>
            <person name="Haridas S."/>
            <person name="Skiadas P."/>
            <person name="Martin F."/>
            <person name="Groenewald J.Z."/>
            <person name="Crous P.W."/>
            <person name="Seidl M.F."/>
        </authorList>
    </citation>
    <scope>NUCLEOTIDE SEQUENCE [LARGE SCALE GENOMIC DNA]</scope>
    <source>
        <strain evidence="5 6">CBS 122670</strain>
    </source>
</reference>
<evidence type="ECO:0000256" key="3">
    <source>
        <dbReference type="ARBA" id="ARBA00023242"/>
    </source>
</evidence>
<accession>A0ABR1LYB1</accession>
<feature type="region of interest" description="Disordered" evidence="4">
    <location>
        <begin position="719"/>
        <end position="785"/>
    </location>
</feature>
<evidence type="ECO:0000256" key="4">
    <source>
        <dbReference type="SAM" id="MobiDB-lite"/>
    </source>
</evidence>
<protein>
    <submittedName>
        <fullName evidence="5">Ribosome assembly protein-like protein Noc2</fullName>
    </submittedName>
</protein>
<keyword evidence="3" id="KW-0539">Nucleus</keyword>
<proteinExistence type="inferred from homology"/>
<gene>
    <name evidence="5" type="ORF">IWX46DRAFT_642605</name>
</gene>
<dbReference type="PANTHER" id="PTHR12687:SF4">
    <property type="entry name" value="NUCLEOLAR COMPLEX PROTEIN 2 HOMOLOG"/>
    <property type="match status" value="1"/>
</dbReference>
<evidence type="ECO:0000313" key="5">
    <source>
        <dbReference type="EMBL" id="KAK7540171.1"/>
    </source>
</evidence>
<dbReference type="InterPro" id="IPR016024">
    <property type="entry name" value="ARM-type_fold"/>
</dbReference>
<feature type="compositionally biased region" description="Basic and acidic residues" evidence="4">
    <location>
        <begin position="719"/>
        <end position="747"/>
    </location>
</feature>
<feature type="region of interest" description="Disordered" evidence="4">
    <location>
        <begin position="1"/>
        <end position="173"/>
    </location>
</feature>
<dbReference type="EMBL" id="JBBPDW010000027">
    <property type="protein sequence ID" value="KAK7540171.1"/>
    <property type="molecule type" value="Genomic_DNA"/>
</dbReference>
<feature type="compositionally biased region" description="Basic and acidic residues" evidence="4">
    <location>
        <begin position="42"/>
        <end position="67"/>
    </location>
</feature>
<dbReference type="InterPro" id="IPR005343">
    <property type="entry name" value="Noc2"/>
</dbReference>
<feature type="compositionally biased region" description="Basic and acidic residues" evidence="4">
    <location>
        <begin position="91"/>
        <end position="102"/>
    </location>
</feature>
<feature type="compositionally biased region" description="Acidic residues" evidence="4">
    <location>
        <begin position="748"/>
        <end position="785"/>
    </location>
</feature>
<feature type="compositionally biased region" description="Basic and acidic residues" evidence="4">
    <location>
        <begin position="8"/>
        <end position="18"/>
    </location>
</feature>
<feature type="compositionally biased region" description="Acidic residues" evidence="4">
    <location>
        <begin position="138"/>
        <end position="147"/>
    </location>
</feature>
<organism evidence="5 6">
    <name type="scientific">Phyllosticta citricarpa</name>
    <dbReference type="NCBI Taxonomy" id="55181"/>
    <lineage>
        <taxon>Eukaryota</taxon>
        <taxon>Fungi</taxon>
        <taxon>Dikarya</taxon>
        <taxon>Ascomycota</taxon>
        <taxon>Pezizomycotina</taxon>
        <taxon>Dothideomycetes</taxon>
        <taxon>Dothideomycetes incertae sedis</taxon>
        <taxon>Botryosphaeriales</taxon>
        <taxon>Phyllostictaceae</taxon>
        <taxon>Phyllosticta</taxon>
    </lineage>
</organism>